<dbReference type="eggNOG" id="COG1399">
    <property type="taxonomic scope" value="Bacteria"/>
</dbReference>
<dbReference type="PANTHER" id="PTHR34374">
    <property type="entry name" value="LARGE RIBOSOMAL RNA SUBUNIT ACCUMULATION PROTEIN YCED HOMOLOG 1, CHLOROPLASTIC"/>
    <property type="match status" value="1"/>
</dbReference>
<name>Q0AYW4_SYNWW</name>
<gene>
    <name evidence="1" type="ordered locus">Swol_0769</name>
</gene>
<dbReference type="Pfam" id="PF02620">
    <property type="entry name" value="YceD"/>
    <property type="match status" value="1"/>
</dbReference>
<dbReference type="OrthoDB" id="9790372at2"/>
<dbReference type="HOGENOM" id="CLU_100236_1_1_9"/>
<evidence type="ECO:0000313" key="1">
    <source>
        <dbReference type="EMBL" id="ABI68090.1"/>
    </source>
</evidence>
<keyword evidence="2" id="KW-1185">Reference proteome</keyword>
<dbReference type="PANTHER" id="PTHR34374:SF1">
    <property type="entry name" value="LARGE RIBOSOMAL RNA SUBUNIT ACCUMULATION PROTEIN YCED HOMOLOG 1, CHLOROPLASTIC"/>
    <property type="match status" value="1"/>
</dbReference>
<sequence>MGCLTFHCWLCPLGMGDRMKIDLRRLKLHPQESEEFYLETAGRNDFLKEVGGKFAAPLQVKLLVDNTGKIFVARGRVRTTLQLPCSRCLGEAIVPVDAELACNILEAKYSEYADLEEDIIIHDPGQVDISPCVEEALFMSIPINPLCKLGCQGLCPRCGVNRNLEECQCESEEIDPRWEKLKNIIK</sequence>
<dbReference type="InterPro" id="IPR003772">
    <property type="entry name" value="YceD"/>
</dbReference>
<evidence type="ECO:0000313" key="2">
    <source>
        <dbReference type="Proteomes" id="UP000001968"/>
    </source>
</evidence>
<protein>
    <submittedName>
        <fullName evidence="1">Metal-binding possibly nucleic acid-binding protein-like protein</fullName>
    </submittedName>
</protein>
<dbReference type="STRING" id="335541.Swol_0769"/>
<organism evidence="1 2">
    <name type="scientific">Syntrophomonas wolfei subsp. wolfei (strain DSM 2245B / Goettingen)</name>
    <dbReference type="NCBI Taxonomy" id="335541"/>
    <lineage>
        <taxon>Bacteria</taxon>
        <taxon>Bacillati</taxon>
        <taxon>Bacillota</taxon>
        <taxon>Clostridia</taxon>
        <taxon>Eubacteriales</taxon>
        <taxon>Syntrophomonadaceae</taxon>
        <taxon>Syntrophomonas</taxon>
    </lineage>
</organism>
<dbReference type="Proteomes" id="UP000001968">
    <property type="component" value="Chromosome"/>
</dbReference>
<proteinExistence type="predicted"/>
<dbReference type="AlphaFoldDB" id="Q0AYW4"/>
<accession>Q0AYW4</accession>
<dbReference type="EMBL" id="CP000448">
    <property type="protein sequence ID" value="ABI68090.1"/>
    <property type="molecule type" value="Genomic_DNA"/>
</dbReference>
<dbReference type="KEGG" id="swo:Swol_0769"/>
<reference evidence="2" key="1">
    <citation type="journal article" date="2010" name="Environ. Microbiol.">
        <title>The genome of Syntrophomonas wolfei: new insights into syntrophic metabolism and biohydrogen production.</title>
        <authorList>
            <person name="Sieber J.R."/>
            <person name="Sims D.R."/>
            <person name="Han C."/>
            <person name="Kim E."/>
            <person name="Lykidis A."/>
            <person name="Lapidus A.L."/>
            <person name="McDonnald E."/>
            <person name="Rohlin L."/>
            <person name="Culley D.E."/>
            <person name="Gunsalus R."/>
            <person name="McInerney M.J."/>
        </authorList>
    </citation>
    <scope>NUCLEOTIDE SEQUENCE [LARGE SCALE GENOMIC DNA]</scope>
    <source>
        <strain evidence="2">DSM 2245B / Goettingen</strain>
    </source>
</reference>